<feature type="coiled-coil region" evidence="1">
    <location>
        <begin position="22"/>
        <end position="68"/>
    </location>
</feature>
<evidence type="ECO:0000313" key="2">
    <source>
        <dbReference type="EMBL" id="ACM24068.1"/>
    </source>
</evidence>
<dbReference type="KEGG" id="tna:CTN_1892"/>
<evidence type="ECO:0008006" key="4">
    <source>
        <dbReference type="Google" id="ProtNLM"/>
    </source>
</evidence>
<dbReference type="SUPFAM" id="SSF140560">
    <property type="entry name" value="TM0693-like"/>
    <property type="match status" value="1"/>
</dbReference>
<reference evidence="2 3" key="1">
    <citation type="journal article" date="2009" name="Biosci. Biotechnol. Biochem.">
        <title>WeGAS: a web-based microbial genome annotation system.</title>
        <authorList>
            <person name="Lee D."/>
            <person name="Seo H."/>
            <person name="Park C."/>
            <person name="Park K."/>
        </authorList>
    </citation>
    <scope>NUCLEOTIDE SEQUENCE [LARGE SCALE GENOMIC DNA]</scope>
    <source>
        <strain evidence="3">ATCC 49049 / DSM 4359 / NBRC 107923 / NS-E</strain>
    </source>
</reference>
<evidence type="ECO:0000313" key="3">
    <source>
        <dbReference type="Proteomes" id="UP000000445"/>
    </source>
</evidence>
<evidence type="ECO:0000256" key="1">
    <source>
        <dbReference type="SAM" id="Coils"/>
    </source>
</evidence>
<organism evidence="2 3">
    <name type="scientific">Thermotoga neapolitana (strain ATCC 49049 / DSM 4359 / NBRC 107923 / NS-E)</name>
    <dbReference type="NCBI Taxonomy" id="309803"/>
    <lineage>
        <taxon>Bacteria</taxon>
        <taxon>Thermotogati</taxon>
        <taxon>Thermotogota</taxon>
        <taxon>Thermotogae</taxon>
        <taxon>Thermotogales</taxon>
        <taxon>Thermotogaceae</taxon>
        <taxon>Thermotoga</taxon>
    </lineage>
</organism>
<protein>
    <recommendedName>
        <fullName evidence="4">Flagellar protein FliT</fullName>
    </recommendedName>
</protein>
<dbReference type="Proteomes" id="UP000000445">
    <property type="component" value="Chromosome"/>
</dbReference>
<dbReference type="EMBL" id="CP000916">
    <property type="protein sequence ID" value="ACM24068.1"/>
    <property type="molecule type" value="Genomic_DNA"/>
</dbReference>
<gene>
    <name evidence="2" type="ordered locus">CTN_1892</name>
</gene>
<dbReference type="STRING" id="309803.CTN_1892"/>
<proteinExistence type="predicted"/>
<name>B9KAT5_THENN</name>
<dbReference type="InterPro" id="IPR037285">
    <property type="entry name" value="TM0693-like_sf"/>
</dbReference>
<keyword evidence="3" id="KW-1185">Reference proteome</keyword>
<sequence length="93" mass="11079">MKVMNVDEIERKIDEAIEREDYEHLRVLLKEREKLLKDLSAEKLSEILEKDRERLRIIEERKSSLFRELSGLRNIKGSLQKNIWTRGDTIGKG</sequence>
<dbReference type="AlphaFoldDB" id="B9KAT5"/>
<dbReference type="HOGENOM" id="CLU_2398618_0_0_0"/>
<dbReference type="Gene3D" id="6.10.250.50">
    <property type="match status" value="1"/>
</dbReference>
<accession>B9KAT5</accession>
<keyword evidence="1" id="KW-0175">Coiled coil</keyword>